<dbReference type="STRING" id="1121898.GCA_000422725_01405"/>
<dbReference type="EMBL" id="JRLY01000039">
    <property type="protein sequence ID" value="KGO90875.1"/>
    <property type="molecule type" value="Genomic_DNA"/>
</dbReference>
<evidence type="ECO:0000313" key="2">
    <source>
        <dbReference type="EMBL" id="KGO90875.1"/>
    </source>
</evidence>
<dbReference type="NCBIfam" id="TIGR03696">
    <property type="entry name" value="Rhs_assc_core"/>
    <property type="match status" value="1"/>
</dbReference>
<organism evidence="2 3">
    <name type="scientific">Flavobacterium subsaxonicum WB 4.1-42 = DSM 21790</name>
    <dbReference type="NCBI Taxonomy" id="1121898"/>
    <lineage>
        <taxon>Bacteria</taxon>
        <taxon>Pseudomonadati</taxon>
        <taxon>Bacteroidota</taxon>
        <taxon>Flavobacteriia</taxon>
        <taxon>Flavobacteriales</taxon>
        <taxon>Flavobacteriaceae</taxon>
        <taxon>Flavobacterium</taxon>
    </lineage>
</organism>
<dbReference type="Proteomes" id="UP000030111">
    <property type="component" value="Unassembled WGS sequence"/>
</dbReference>
<dbReference type="AlphaFoldDB" id="A0A0A2MRI7"/>
<gene>
    <name evidence="2" type="ORF">Q766_21015</name>
</gene>
<evidence type="ECO:0008006" key="4">
    <source>
        <dbReference type="Google" id="ProtNLM"/>
    </source>
</evidence>
<feature type="coiled-coil region" evidence="1">
    <location>
        <begin position="217"/>
        <end position="287"/>
    </location>
</feature>
<name>A0A0A2MRI7_9FLAO</name>
<keyword evidence="3" id="KW-1185">Reference proteome</keyword>
<proteinExistence type="predicted"/>
<feature type="non-terminal residue" evidence="2">
    <location>
        <position position="1"/>
    </location>
</feature>
<comment type="caution">
    <text evidence="2">The sequence shown here is derived from an EMBL/GenBank/DDBJ whole genome shotgun (WGS) entry which is preliminary data.</text>
</comment>
<dbReference type="eggNOG" id="COG3209">
    <property type="taxonomic scope" value="Bacteria"/>
</dbReference>
<reference evidence="2 3" key="1">
    <citation type="submission" date="2013-09" db="EMBL/GenBank/DDBJ databases">
        <authorList>
            <person name="Zeng Z."/>
            <person name="Chen C."/>
        </authorList>
    </citation>
    <scope>NUCLEOTIDE SEQUENCE [LARGE SCALE GENOMIC DNA]</scope>
    <source>
        <strain evidence="2 3">WB 4.1-42</strain>
    </source>
</reference>
<evidence type="ECO:0000256" key="1">
    <source>
        <dbReference type="SAM" id="Coils"/>
    </source>
</evidence>
<accession>A0A0A2MRI7</accession>
<dbReference type="OrthoDB" id="2972467at2"/>
<keyword evidence="1" id="KW-0175">Coiled coil</keyword>
<dbReference type="Gene3D" id="2.180.10.10">
    <property type="entry name" value="RHS repeat-associated core"/>
    <property type="match status" value="1"/>
</dbReference>
<sequence length="336" mass="37571">MLVPGRHGNTPEYRYGFNGMEMDDELKGEGNSYTTEFRQYDPRIGRFTSLDPAMNQYAQFSPYSMCFNSPMYFKDTKGDDPIGAIGEAALSFGLSVGLDYLSARILEQYNHEQAMKKINWKGAAYNAGETYAVSLFFSGAGTIRVLNNIRKNKIGKIALEVANEVKDILIDNYTNGNYNDEEGNFVSEKLFNKEEITTIIFQVLSRKLIKYGFEKAVKSIEKSLDKATIKRDRLQIKYDKAISEFTNASGNKIAKKAKKMDKAGRKLAKANNNVSNLTQSRKELDDMVNSDLVNGITNKVADKTESETAKLTISFGDAIIEAIPDEGIPDKKNGQN</sequence>
<dbReference type="RefSeq" id="WP_026990289.1">
    <property type="nucleotide sequence ID" value="NZ_JRLY01000039.1"/>
</dbReference>
<dbReference type="InterPro" id="IPR022385">
    <property type="entry name" value="Rhs_assc_core"/>
</dbReference>
<evidence type="ECO:0000313" key="3">
    <source>
        <dbReference type="Proteomes" id="UP000030111"/>
    </source>
</evidence>
<protein>
    <recommendedName>
        <fullName evidence="4">RHS repeat-associated core domain-containing protein</fullName>
    </recommendedName>
</protein>